<comment type="caution">
    <text evidence="2">The sequence shown here is derived from an EMBL/GenBank/DDBJ whole genome shotgun (WGS) entry which is preliminary data.</text>
</comment>
<evidence type="ECO:0000313" key="3">
    <source>
        <dbReference type="Proteomes" id="UP001571476"/>
    </source>
</evidence>
<keyword evidence="1" id="KW-0732">Signal</keyword>
<feature type="signal peptide" evidence="1">
    <location>
        <begin position="1"/>
        <end position="24"/>
    </location>
</feature>
<evidence type="ECO:0000256" key="1">
    <source>
        <dbReference type="SAM" id="SignalP"/>
    </source>
</evidence>
<organism evidence="2 3">
    <name type="scientific">Streptomyces aureus</name>
    <dbReference type="NCBI Taxonomy" id="193461"/>
    <lineage>
        <taxon>Bacteria</taxon>
        <taxon>Bacillati</taxon>
        <taxon>Actinomycetota</taxon>
        <taxon>Actinomycetes</taxon>
        <taxon>Kitasatosporales</taxon>
        <taxon>Streptomycetaceae</taxon>
        <taxon>Streptomyces</taxon>
    </lineage>
</organism>
<dbReference type="EMBL" id="JBGOSP010000078">
    <property type="protein sequence ID" value="MFA3843803.1"/>
    <property type="molecule type" value="Genomic_DNA"/>
</dbReference>
<feature type="chain" id="PRO_5046161785" evidence="1">
    <location>
        <begin position="25"/>
        <end position="130"/>
    </location>
</feature>
<dbReference type="RefSeq" id="WP_372567588.1">
    <property type="nucleotide sequence ID" value="NZ_JBGOSP010000078.1"/>
</dbReference>
<proteinExistence type="predicted"/>
<keyword evidence="3" id="KW-1185">Reference proteome</keyword>
<sequence>MRRMPLTLLMATAATVALASPAVADPTPIYAPYAQAAASVSASGELLRSKNVDTVTQPLPSVYCVHISDPNINLAESVITATLDWQQAKDATIRATVQPSSWCDNDNRTIAVAIFSGVQAAPNDFFVTVQ</sequence>
<gene>
    <name evidence="2" type="ORF">ACEG43_48360</name>
</gene>
<evidence type="ECO:0000313" key="2">
    <source>
        <dbReference type="EMBL" id="MFA3843803.1"/>
    </source>
</evidence>
<accession>A0ABV4T248</accession>
<name>A0ABV4T248_9ACTN</name>
<dbReference type="Proteomes" id="UP001571476">
    <property type="component" value="Unassembled WGS sequence"/>
</dbReference>
<protein>
    <submittedName>
        <fullName evidence="2">Uncharacterized protein</fullName>
    </submittedName>
</protein>
<reference evidence="2 3" key="1">
    <citation type="submission" date="2024-08" db="EMBL/GenBank/DDBJ databases">
        <title>Genome sequence of Streptomyces aureus CACIA-1.46HGO.</title>
        <authorList>
            <person name="Evangelista-Martinez Z."/>
        </authorList>
    </citation>
    <scope>NUCLEOTIDE SEQUENCE [LARGE SCALE GENOMIC DNA]</scope>
    <source>
        <strain evidence="2 3">CACIA-1.46HGO</strain>
    </source>
</reference>